<sequence>MAAAVAQRGGGGLSLCLASAGVVKALSIAAFTLAWTHSIEKTAWQEDWRVTDAGLELVQARIKGFGAGMEPPPEARLVDGWFQWAPPPTPRPEVVLGNSGAAGEWYLCHEARCQTLSEIFGHTIGASVTTMSACNSP</sequence>
<dbReference type="Pfam" id="PF08905">
    <property type="entry name" value="DUF1850"/>
    <property type="match status" value="1"/>
</dbReference>
<dbReference type="OrthoDB" id="5298197at2"/>
<accession>A0A109K3S8</accession>
<dbReference type="InterPro" id="IPR015001">
    <property type="entry name" value="DUF1850"/>
</dbReference>
<dbReference type="EMBL" id="LNCU01000022">
    <property type="protein sequence ID" value="KWV60198.1"/>
    <property type="molecule type" value="Genomic_DNA"/>
</dbReference>
<evidence type="ECO:0008006" key="3">
    <source>
        <dbReference type="Google" id="ProtNLM"/>
    </source>
</evidence>
<dbReference type="Proteomes" id="UP000057737">
    <property type="component" value="Unassembled WGS sequence"/>
</dbReference>
<comment type="caution">
    <text evidence="1">The sequence shown here is derived from an EMBL/GenBank/DDBJ whole genome shotgun (WGS) entry which is preliminary data.</text>
</comment>
<reference evidence="1 2" key="1">
    <citation type="submission" date="2015-11" db="EMBL/GenBank/DDBJ databases">
        <title>Draft Genome Sequence of the Strain BR 10303 (Bradyrhizobium sp.) isolated from nodules of Centrolobium paraense.</title>
        <authorList>
            <person name="Zelli J.E."/>
            <person name="Simoes-Araujo J.L."/>
            <person name="Barauna A.C."/>
            <person name="Silva K."/>
        </authorList>
    </citation>
    <scope>NUCLEOTIDE SEQUENCE [LARGE SCALE GENOMIC DNA]</scope>
    <source>
        <strain evidence="1 2">BR 10303</strain>
    </source>
</reference>
<evidence type="ECO:0000313" key="2">
    <source>
        <dbReference type="Proteomes" id="UP000057737"/>
    </source>
</evidence>
<evidence type="ECO:0000313" key="1">
    <source>
        <dbReference type="EMBL" id="KWV60198.1"/>
    </source>
</evidence>
<keyword evidence="2" id="KW-1185">Reference proteome</keyword>
<dbReference type="AlphaFoldDB" id="A0A109K3S8"/>
<proteinExistence type="predicted"/>
<dbReference type="RefSeq" id="WP_066500949.1">
    <property type="nucleotide sequence ID" value="NZ_LNCU01000022.1"/>
</dbReference>
<gene>
    <name evidence="1" type="ORF">AS156_30140</name>
</gene>
<name>A0A109K3S8_9BRAD</name>
<organism evidence="1 2">
    <name type="scientific">Bradyrhizobium macuxiense</name>
    <dbReference type="NCBI Taxonomy" id="1755647"/>
    <lineage>
        <taxon>Bacteria</taxon>
        <taxon>Pseudomonadati</taxon>
        <taxon>Pseudomonadota</taxon>
        <taxon>Alphaproteobacteria</taxon>
        <taxon>Hyphomicrobiales</taxon>
        <taxon>Nitrobacteraceae</taxon>
        <taxon>Bradyrhizobium</taxon>
    </lineage>
</organism>
<protein>
    <recommendedName>
        <fullName evidence="3">DUF1850 domain-containing protein</fullName>
    </recommendedName>
</protein>